<sequence>MIGFDFGVFEGCFGGWGIFWAALSGVFGKGVAMAEEWAEWDRFPVGLKVLVVDDDDTCLTILKQKLLRCCYDVTTCSEATKALSLLRESKGGFDVVISDVHMPDMDGFRLLELVGLEMDLPVIMMSADTRTSLVMKGIKHGACDYLIKPVRIEELKNIWQHVFRKKQKEYEPSGGSLEDSNRNNNKKACDDADYASLGKEGADGSSKSQKKRRDVKEEDDGELENSDPSSSKKPRVVWSVELHQQFVHAVNHLGFDKAVPKKILELMNVPGLTRENVASHLQKFRLYLKKMSEVSQQQTPHHNSFSGLPSNVRANTLNQLDLQSWTVSSQITPQTLAAFQNELLGQPSNNLILSGTDQPSLRQVSVQAPNLESERVFSWPILKSQPNLSRQLSQASAIPVEGISSAFPSWSCDDLSGQITNSRNSTTMSQILQQQQQGFDSFDLGKNSMLINQNPVLPTSSTNQDPNFSLSQSSASINAASSCGLLDQKFIIANTNVETRCDPFQMSQHSMKVTSQASSDLLSQNSSYNNSSIGIMDYSLLMPQSKSVRFGVGQVVANSYSVPELDSSHVSSCIDDAIWGQLRNLDWNINNLTSGSPSLVPNSCNIQNSSGLLSNLPNPRQGRSSLGFVGKGTCIPSRFAINDVESPTNNLSHSNTCTDDGGDMPNAVRFGLNGQL</sequence>
<evidence type="ECO:0000256" key="10">
    <source>
        <dbReference type="SAM" id="MobiDB-lite"/>
    </source>
</evidence>
<keyword evidence="5" id="KW-0238">DNA-binding</keyword>
<evidence type="ECO:0000259" key="12">
    <source>
        <dbReference type="PROSITE" id="PS51294"/>
    </source>
</evidence>
<dbReference type="Proteomes" id="UP000515123">
    <property type="component" value="Linkage group 1"/>
</dbReference>
<keyword evidence="2 9" id="KW-0597">Phosphoprotein</keyword>
<dbReference type="InterPro" id="IPR011006">
    <property type="entry name" value="CheY-like_superfamily"/>
</dbReference>
<gene>
    <name evidence="14" type="primary">LOC109722191</name>
</gene>
<reference evidence="14" key="2">
    <citation type="submission" date="2025-08" db="UniProtKB">
        <authorList>
            <consortium name="RefSeq"/>
        </authorList>
    </citation>
    <scope>IDENTIFICATION</scope>
    <source>
        <tissue evidence="14">Leaf</tissue>
    </source>
</reference>
<dbReference type="Pfam" id="PF00072">
    <property type="entry name" value="Response_reg"/>
    <property type="match status" value="1"/>
</dbReference>
<feature type="region of interest" description="Disordered" evidence="10">
    <location>
        <begin position="170"/>
        <end position="234"/>
    </location>
</feature>
<dbReference type="GeneID" id="109722191"/>
<dbReference type="Pfam" id="PF00249">
    <property type="entry name" value="Myb_DNA-binding"/>
    <property type="match status" value="1"/>
</dbReference>
<evidence type="ECO:0000256" key="2">
    <source>
        <dbReference type="ARBA" id="ARBA00022553"/>
    </source>
</evidence>
<dbReference type="InterPro" id="IPR017930">
    <property type="entry name" value="Myb_dom"/>
</dbReference>
<evidence type="ECO:0000256" key="3">
    <source>
        <dbReference type="ARBA" id="ARBA00023012"/>
    </source>
</evidence>
<dbReference type="PROSITE" id="PS50110">
    <property type="entry name" value="RESPONSE_REGULATORY"/>
    <property type="match status" value="1"/>
</dbReference>
<evidence type="ECO:0000313" key="13">
    <source>
        <dbReference type="Proteomes" id="UP000515123"/>
    </source>
</evidence>
<dbReference type="PANTHER" id="PTHR43874">
    <property type="entry name" value="TWO-COMPONENT RESPONSE REGULATOR"/>
    <property type="match status" value="1"/>
</dbReference>
<keyword evidence="6" id="KW-0010">Activator</keyword>
<dbReference type="RefSeq" id="XP_020105708.1">
    <property type="nucleotide sequence ID" value="XM_020250119.1"/>
</dbReference>
<dbReference type="InterPro" id="IPR001005">
    <property type="entry name" value="SANT/Myb"/>
</dbReference>
<dbReference type="InterPro" id="IPR045279">
    <property type="entry name" value="ARR-like"/>
</dbReference>
<dbReference type="PANTHER" id="PTHR43874:SF67">
    <property type="entry name" value="TWO-COMPONENT RESPONSE REGULATOR ARR2"/>
    <property type="match status" value="1"/>
</dbReference>
<keyword evidence="8" id="KW-0539">Nucleus</keyword>
<evidence type="ECO:0000259" key="11">
    <source>
        <dbReference type="PROSITE" id="PS50110"/>
    </source>
</evidence>
<evidence type="ECO:0000256" key="7">
    <source>
        <dbReference type="ARBA" id="ARBA00023163"/>
    </source>
</evidence>
<dbReference type="InterPro" id="IPR006447">
    <property type="entry name" value="Myb_dom_plants"/>
</dbReference>
<dbReference type="InterPro" id="IPR001789">
    <property type="entry name" value="Sig_transdc_resp-reg_receiver"/>
</dbReference>
<dbReference type="Gene3D" id="3.40.50.2300">
    <property type="match status" value="1"/>
</dbReference>
<dbReference type="SUPFAM" id="SSF46689">
    <property type="entry name" value="Homeodomain-like"/>
    <property type="match status" value="1"/>
</dbReference>
<dbReference type="SUPFAM" id="SSF52172">
    <property type="entry name" value="CheY-like"/>
    <property type="match status" value="1"/>
</dbReference>
<accession>A0A6P5GI05</accession>
<dbReference type="SMART" id="SM00448">
    <property type="entry name" value="REC"/>
    <property type="match status" value="1"/>
</dbReference>
<evidence type="ECO:0000256" key="9">
    <source>
        <dbReference type="PROSITE-ProRule" id="PRU00169"/>
    </source>
</evidence>
<dbReference type="GO" id="GO:0000160">
    <property type="term" value="P:phosphorelay signal transduction system"/>
    <property type="evidence" value="ECO:0007669"/>
    <property type="project" value="UniProtKB-KW"/>
</dbReference>
<reference evidence="13" key="1">
    <citation type="journal article" date="2015" name="Nat. Genet.">
        <title>The pineapple genome and the evolution of CAM photosynthesis.</title>
        <authorList>
            <person name="Ming R."/>
            <person name="VanBuren R."/>
            <person name="Wai C.M."/>
            <person name="Tang H."/>
            <person name="Schatz M.C."/>
            <person name="Bowers J.E."/>
            <person name="Lyons E."/>
            <person name="Wang M.L."/>
            <person name="Chen J."/>
            <person name="Biggers E."/>
            <person name="Zhang J."/>
            <person name="Huang L."/>
            <person name="Zhang L."/>
            <person name="Miao W."/>
            <person name="Zhang J."/>
            <person name="Ye Z."/>
            <person name="Miao C."/>
            <person name="Lin Z."/>
            <person name="Wang H."/>
            <person name="Zhou H."/>
            <person name="Yim W.C."/>
            <person name="Priest H.D."/>
            <person name="Zheng C."/>
            <person name="Woodhouse M."/>
            <person name="Edger P.P."/>
            <person name="Guyot R."/>
            <person name="Guo H.B."/>
            <person name="Guo H."/>
            <person name="Zheng G."/>
            <person name="Singh R."/>
            <person name="Sharma A."/>
            <person name="Min X."/>
            <person name="Zheng Y."/>
            <person name="Lee H."/>
            <person name="Gurtowski J."/>
            <person name="Sedlazeck F.J."/>
            <person name="Harkess A."/>
            <person name="McKain M.R."/>
            <person name="Liao Z."/>
            <person name="Fang J."/>
            <person name="Liu J."/>
            <person name="Zhang X."/>
            <person name="Zhang Q."/>
            <person name="Hu W."/>
            <person name="Qin Y."/>
            <person name="Wang K."/>
            <person name="Chen L.Y."/>
            <person name="Shirley N."/>
            <person name="Lin Y.R."/>
            <person name="Liu L.Y."/>
            <person name="Hernandez A.G."/>
            <person name="Wright C.L."/>
            <person name="Bulone V."/>
            <person name="Tuskan G.A."/>
            <person name="Heath K."/>
            <person name="Zee F."/>
            <person name="Moore P.H."/>
            <person name="Sunkar R."/>
            <person name="Leebens-Mack J.H."/>
            <person name="Mockler T."/>
            <person name="Bennetzen J.L."/>
            <person name="Freeling M."/>
            <person name="Sankoff D."/>
            <person name="Paterson A.H."/>
            <person name="Zhu X."/>
            <person name="Yang X."/>
            <person name="Smith J.A."/>
            <person name="Cushman J.C."/>
            <person name="Paull R.E."/>
            <person name="Yu Q."/>
        </authorList>
    </citation>
    <scope>NUCLEOTIDE SEQUENCE [LARGE SCALE GENOMIC DNA]</scope>
    <source>
        <strain evidence="13">cv. F153</strain>
    </source>
</reference>
<evidence type="ECO:0000256" key="6">
    <source>
        <dbReference type="ARBA" id="ARBA00023159"/>
    </source>
</evidence>
<organism evidence="13 14">
    <name type="scientific">Ananas comosus</name>
    <name type="common">Pineapple</name>
    <name type="synonym">Ananas ananas</name>
    <dbReference type="NCBI Taxonomy" id="4615"/>
    <lineage>
        <taxon>Eukaryota</taxon>
        <taxon>Viridiplantae</taxon>
        <taxon>Streptophyta</taxon>
        <taxon>Embryophyta</taxon>
        <taxon>Tracheophyta</taxon>
        <taxon>Spermatophyta</taxon>
        <taxon>Magnoliopsida</taxon>
        <taxon>Liliopsida</taxon>
        <taxon>Poales</taxon>
        <taxon>Bromeliaceae</taxon>
        <taxon>Bromelioideae</taxon>
        <taxon>Ananas</taxon>
    </lineage>
</organism>
<dbReference type="NCBIfam" id="TIGR01557">
    <property type="entry name" value="myb_SHAQKYF"/>
    <property type="match status" value="1"/>
</dbReference>
<evidence type="ECO:0000313" key="14">
    <source>
        <dbReference type="RefSeq" id="XP_020105708.1"/>
    </source>
</evidence>
<keyword evidence="3" id="KW-0902">Two-component regulatory system</keyword>
<feature type="domain" description="HTH myb-type" evidence="12">
    <location>
        <begin position="230"/>
        <end position="289"/>
    </location>
</feature>
<dbReference type="CDD" id="cd17584">
    <property type="entry name" value="REC_typeB_ARR-like"/>
    <property type="match status" value="1"/>
</dbReference>
<dbReference type="OrthoDB" id="60033at2759"/>
<proteinExistence type="predicted"/>
<dbReference type="GO" id="GO:0003677">
    <property type="term" value="F:DNA binding"/>
    <property type="evidence" value="ECO:0007669"/>
    <property type="project" value="UniProtKB-KW"/>
</dbReference>
<evidence type="ECO:0000256" key="4">
    <source>
        <dbReference type="ARBA" id="ARBA00023015"/>
    </source>
</evidence>
<dbReference type="InterPro" id="IPR009057">
    <property type="entry name" value="Homeodomain-like_sf"/>
</dbReference>
<evidence type="ECO:0000256" key="1">
    <source>
        <dbReference type="ARBA" id="ARBA00004123"/>
    </source>
</evidence>
<dbReference type="AlphaFoldDB" id="A0A6P5GI05"/>
<dbReference type="Gramene" id="Aco018444.1.mrna1">
    <property type="protein sequence ID" value="Aco018444.1.mrna1"/>
    <property type="gene ID" value="Aco018444.1.path1"/>
</dbReference>
<dbReference type="FunFam" id="1.10.10.60:FF:000007">
    <property type="entry name" value="Two-component response regulator"/>
    <property type="match status" value="1"/>
</dbReference>
<evidence type="ECO:0000256" key="8">
    <source>
        <dbReference type="ARBA" id="ARBA00023242"/>
    </source>
</evidence>
<feature type="modified residue" description="4-aspartylphosphate" evidence="9">
    <location>
        <position position="99"/>
    </location>
</feature>
<feature type="domain" description="Response regulatory" evidence="11">
    <location>
        <begin position="48"/>
        <end position="163"/>
    </location>
</feature>
<dbReference type="GO" id="GO:0009736">
    <property type="term" value="P:cytokinin-activated signaling pathway"/>
    <property type="evidence" value="ECO:0007669"/>
    <property type="project" value="InterPro"/>
</dbReference>
<protein>
    <submittedName>
        <fullName evidence="14">Two-component response regulator ORR21-like isoform X1</fullName>
    </submittedName>
</protein>
<keyword evidence="4" id="KW-0805">Transcription regulation</keyword>
<comment type="subcellular location">
    <subcellularLocation>
        <location evidence="1">Nucleus</location>
    </subcellularLocation>
</comment>
<keyword evidence="7" id="KW-0804">Transcription</keyword>
<evidence type="ECO:0000256" key="5">
    <source>
        <dbReference type="ARBA" id="ARBA00023125"/>
    </source>
</evidence>
<keyword evidence="13" id="KW-1185">Reference proteome</keyword>
<dbReference type="PROSITE" id="PS51294">
    <property type="entry name" value="HTH_MYB"/>
    <property type="match status" value="1"/>
</dbReference>
<dbReference type="GO" id="GO:0005634">
    <property type="term" value="C:nucleus"/>
    <property type="evidence" value="ECO:0007669"/>
    <property type="project" value="UniProtKB-SubCell"/>
</dbReference>
<name>A0A6P5GI05_ANACO</name>
<dbReference type="Gene3D" id="1.10.10.60">
    <property type="entry name" value="Homeodomain-like"/>
    <property type="match status" value="1"/>
</dbReference>